<proteinExistence type="predicted"/>
<protein>
    <submittedName>
        <fullName evidence="1">Uncharacterized protein</fullName>
    </submittedName>
</protein>
<accession>A0ABS8S6R8</accession>
<reference evidence="1 2" key="1">
    <citation type="journal article" date="2021" name="BMC Genomics">
        <title>Datura genome reveals duplications of psychoactive alkaloid biosynthetic genes and high mutation rate following tissue culture.</title>
        <authorList>
            <person name="Rajewski A."/>
            <person name="Carter-House D."/>
            <person name="Stajich J."/>
            <person name="Litt A."/>
        </authorList>
    </citation>
    <scope>NUCLEOTIDE SEQUENCE [LARGE SCALE GENOMIC DNA]</scope>
    <source>
        <strain evidence="1">AR-01</strain>
    </source>
</reference>
<comment type="caution">
    <text evidence="1">The sequence shown here is derived from an EMBL/GenBank/DDBJ whole genome shotgun (WGS) entry which is preliminary data.</text>
</comment>
<gene>
    <name evidence="1" type="ORF">HAX54_025285</name>
</gene>
<sequence>MPEEVADIDPMDPVMTDITTLNSFGILEEGLVDRSHNCDPRAPPPPAVVGASSSWPWPVSDLTIHLFHHRNCHLHGRFSCNLTGAVIKASRITSKAPTI</sequence>
<keyword evidence="2" id="KW-1185">Reference proteome</keyword>
<dbReference type="EMBL" id="JACEIK010000307">
    <property type="protein sequence ID" value="MCD7454589.1"/>
    <property type="molecule type" value="Genomic_DNA"/>
</dbReference>
<name>A0ABS8S6R8_DATST</name>
<evidence type="ECO:0000313" key="2">
    <source>
        <dbReference type="Proteomes" id="UP000823775"/>
    </source>
</evidence>
<evidence type="ECO:0000313" key="1">
    <source>
        <dbReference type="EMBL" id="MCD7454589.1"/>
    </source>
</evidence>
<organism evidence="1 2">
    <name type="scientific">Datura stramonium</name>
    <name type="common">Jimsonweed</name>
    <name type="synonym">Common thornapple</name>
    <dbReference type="NCBI Taxonomy" id="4076"/>
    <lineage>
        <taxon>Eukaryota</taxon>
        <taxon>Viridiplantae</taxon>
        <taxon>Streptophyta</taxon>
        <taxon>Embryophyta</taxon>
        <taxon>Tracheophyta</taxon>
        <taxon>Spermatophyta</taxon>
        <taxon>Magnoliopsida</taxon>
        <taxon>eudicotyledons</taxon>
        <taxon>Gunneridae</taxon>
        <taxon>Pentapetalae</taxon>
        <taxon>asterids</taxon>
        <taxon>lamiids</taxon>
        <taxon>Solanales</taxon>
        <taxon>Solanaceae</taxon>
        <taxon>Solanoideae</taxon>
        <taxon>Datureae</taxon>
        <taxon>Datura</taxon>
    </lineage>
</organism>
<dbReference type="Proteomes" id="UP000823775">
    <property type="component" value="Unassembled WGS sequence"/>
</dbReference>